<feature type="domain" description="FAD-binding PCMH-type" evidence="17">
    <location>
        <begin position="31"/>
        <end position="200"/>
    </location>
</feature>
<keyword evidence="14 16" id="KW-0961">Cell wall biogenesis/degradation</keyword>
<dbReference type="Gene3D" id="3.90.78.10">
    <property type="entry name" value="UDP-N-acetylenolpyruvoylglucosamine reductase, C-terminal domain"/>
    <property type="match status" value="1"/>
</dbReference>
<dbReference type="SUPFAM" id="SSF56176">
    <property type="entry name" value="FAD-binding/transporter-associated domain-like"/>
    <property type="match status" value="1"/>
</dbReference>
<dbReference type="Proteomes" id="UP000824081">
    <property type="component" value="Unassembled WGS sequence"/>
</dbReference>
<dbReference type="InterPro" id="IPR016169">
    <property type="entry name" value="FAD-bd_PCMH_sub2"/>
</dbReference>
<keyword evidence="5 16" id="KW-0963">Cytoplasm</keyword>
<dbReference type="InterPro" id="IPR016167">
    <property type="entry name" value="FAD-bd_PCMH_sub1"/>
</dbReference>
<dbReference type="GO" id="GO:0071555">
    <property type="term" value="P:cell wall organization"/>
    <property type="evidence" value="ECO:0007669"/>
    <property type="project" value="UniProtKB-KW"/>
</dbReference>
<evidence type="ECO:0000256" key="4">
    <source>
        <dbReference type="ARBA" id="ARBA00004752"/>
    </source>
</evidence>
<dbReference type="Pfam" id="PF02873">
    <property type="entry name" value="MurB_C"/>
    <property type="match status" value="1"/>
</dbReference>
<evidence type="ECO:0000256" key="12">
    <source>
        <dbReference type="ARBA" id="ARBA00023002"/>
    </source>
</evidence>
<evidence type="ECO:0000256" key="11">
    <source>
        <dbReference type="ARBA" id="ARBA00022984"/>
    </source>
</evidence>
<keyword evidence="8 16" id="KW-0274">FAD</keyword>
<keyword evidence="12 16" id="KW-0560">Oxidoreductase</keyword>
<dbReference type="GO" id="GO:0008360">
    <property type="term" value="P:regulation of cell shape"/>
    <property type="evidence" value="ECO:0007669"/>
    <property type="project" value="UniProtKB-KW"/>
</dbReference>
<dbReference type="InterPro" id="IPR011601">
    <property type="entry name" value="MurB_C"/>
</dbReference>
<dbReference type="GO" id="GO:0051301">
    <property type="term" value="P:cell division"/>
    <property type="evidence" value="ECO:0007669"/>
    <property type="project" value="UniProtKB-KW"/>
</dbReference>
<dbReference type="InterPro" id="IPR006094">
    <property type="entry name" value="Oxid_FAD_bind_N"/>
</dbReference>
<keyword evidence="10 16" id="KW-0133">Cell shape</keyword>
<dbReference type="PROSITE" id="PS51387">
    <property type="entry name" value="FAD_PCMH"/>
    <property type="match status" value="1"/>
</dbReference>
<evidence type="ECO:0000313" key="18">
    <source>
        <dbReference type="EMBL" id="HIU58913.1"/>
    </source>
</evidence>
<comment type="similarity">
    <text evidence="16">Belongs to the MurB family.</text>
</comment>
<comment type="cofactor">
    <cofactor evidence="1 16">
        <name>FAD</name>
        <dbReference type="ChEBI" id="CHEBI:57692"/>
    </cofactor>
</comment>
<dbReference type="InterPro" id="IPR036635">
    <property type="entry name" value="MurB_C_sf"/>
</dbReference>
<comment type="function">
    <text evidence="2 16">Cell wall formation.</text>
</comment>
<proteinExistence type="inferred from homology"/>
<feature type="active site" evidence="16">
    <location>
        <position position="290"/>
    </location>
</feature>
<comment type="subcellular location">
    <subcellularLocation>
        <location evidence="3 16">Cytoplasm</location>
    </subcellularLocation>
</comment>
<dbReference type="GO" id="GO:0009252">
    <property type="term" value="P:peptidoglycan biosynthetic process"/>
    <property type="evidence" value="ECO:0007669"/>
    <property type="project" value="UniProtKB-UniRule"/>
</dbReference>
<comment type="caution">
    <text evidence="16">Lacks conserved residue(s) required for the propagation of feature annotation.</text>
</comment>
<evidence type="ECO:0000256" key="10">
    <source>
        <dbReference type="ARBA" id="ARBA00022960"/>
    </source>
</evidence>
<dbReference type="InterPro" id="IPR036318">
    <property type="entry name" value="FAD-bd_PCMH-like_sf"/>
</dbReference>
<dbReference type="NCBIfam" id="TIGR00179">
    <property type="entry name" value="murB"/>
    <property type="match status" value="1"/>
</dbReference>
<evidence type="ECO:0000256" key="1">
    <source>
        <dbReference type="ARBA" id="ARBA00001974"/>
    </source>
</evidence>
<keyword evidence="9 16" id="KW-0521">NADP</keyword>
<feature type="active site" description="Proton donor" evidence="16">
    <location>
        <position position="220"/>
    </location>
</feature>
<evidence type="ECO:0000313" key="19">
    <source>
        <dbReference type="Proteomes" id="UP000824081"/>
    </source>
</evidence>
<dbReference type="Pfam" id="PF01565">
    <property type="entry name" value="FAD_binding_4"/>
    <property type="match status" value="1"/>
</dbReference>
<dbReference type="PANTHER" id="PTHR21071">
    <property type="entry name" value="UDP-N-ACETYLENOLPYRUVOYLGLUCOSAMINE REDUCTASE"/>
    <property type="match status" value="1"/>
</dbReference>
<evidence type="ECO:0000256" key="16">
    <source>
        <dbReference type="HAMAP-Rule" id="MF_00037"/>
    </source>
</evidence>
<evidence type="ECO:0000256" key="14">
    <source>
        <dbReference type="ARBA" id="ARBA00023316"/>
    </source>
</evidence>
<dbReference type="Gene3D" id="3.30.43.10">
    <property type="entry name" value="Uridine Diphospho-n-acetylenolpyruvylglucosamine Reductase, domain 2"/>
    <property type="match status" value="1"/>
</dbReference>
<evidence type="ECO:0000256" key="3">
    <source>
        <dbReference type="ARBA" id="ARBA00004496"/>
    </source>
</evidence>
<evidence type="ECO:0000256" key="5">
    <source>
        <dbReference type="ARBA" id="ARBA00022490"/>
    </source>
</evidence>
<reference evidence="18" key="1">
    <citation type="submission" date="2020-10" db="EMBL/GenBank/DDBJ databases">
        <authorList>
            <person name="Gilroy R."/>
        </authorList>
    </citation>
    <scope>NUCLEOTIDE SEQUENCE</scope>
    <source>
        <strain evidence="18">11687</strain>
    </source>
</reference>
<comment type="caution">
    <text evidence="18">The sequence shown here is derived from an EMBL/GenBank/DDBJ whole genome shotgun (WGS) entry which is preliminary data.</text>
</comment>
<organism evidence="18 19">
    <name type="scientific">Candidatus Scatosoma pullistercoris</name>
    <dbReference type="NCBI Taxonomy" id="2840934"/>
    <lineage>
        <taxon>Bacteria</taxon>
        <taxon>Bacillati</taxon>
        <taxon>Bacillota</taxon>
        <taxon>Clostridia</taxon>
        <taxon>Candidatus Scatosoma</taxon>
    </lineage>
</organism>
<comment type="catalytic activity">
    <reaction evidence="15 16">
        <text>UDP-N-acetyl-alpha-D-muramate + NADP(+) = UDP-N-acetyl-3-O-(1-carboxyvinyl)-alpha-D-glucosamine + NADPH + H(+)</text>
        <dbReference type="Rhea" id="RHEA:12248"/>
        <dbReference type="ChEBI" id="CHEBI:15378"/>
        <dbReference type="ChEBI" id="CHEBI:57783"/>
        <dbReference type="ChEBI" id="CHEBI:58349"/>
        <dbReference type="ChEBI" id="CHEBI:68483"/>
        <dbReference type="ChEBI" id="CHEBI:70757"/>
        <dbReference type="EC" id="1.3.1.98"/>
    </reaction>
</comment>
<dbReference type="EC" id="1.3.1.98" evidence="16"/>
<dbReference type="GO" id="GO:0071949">
    <property type="term" value="F:FAD binding"/>
    <property type="evidence" value="ECO:0007669"/>
    <property type="project" value="InterPro"/>
</dbReference>
<dbReference type="HAMAP" id="MF_00037">
    <property type="entry name" value="MurB"/>
    <property type="match status" value="1"/>
</dbReference>
<dbReference type="GO" id="GO:0008762">
    <property type="term" value="F:UDP-N-acetylmuramate dehydrogenase activity"/>
    <property type="evidence" value="ECO:0007669"/>
    <property type="project" value="UniProtKB-UniRule"/>
</dbReference>
<reference evidence="18" key="2">
    <citation type="journal article" date="2021" name="PeerJ">
        <title>Extensive microbial diversity within the chicken gut microbiome revealed by metagenomics and culture.</title>
        <authorList>
            <person name="Gilroy R."/>
            <person name="Ravi A."/>
            <person name="Getino M."/>
            <person name="Pursley I."/>
            <person name="Horton D.L."/>
            <person name="Alikhan N.F."/>
            <person name="Baker D."/>
            <person name="Gharbi K."/>
            <person name="Hall N."/>
            <person name="Watson M."/>
            <person name="Adriaenssens E.M."/>
            <person name="Foster-Nyarko E."/>
            <person name="Jarju S."/>
            <person name="Secka A."/>
            <person name="Antonio M."/>
            <person name="Oren A."/>
            <person name="Chaudhuri R.R."/>
            <person name="La Ragione R."/>
            <person name="Hildebrand F."/>
            <person name="Pallen M.J."/>
        </authorList>
    </citation>
    <scope>NUCLEOTIDE SEQUENCE</scope>
    <source>
        <strain evidence="18">11687</strain>
    </source>
</reference>
<keyword evidence="13 16" id="KW-0131">Cell cycle</keyword>
<keyword evidence="11 16" id="KW-0573">Peptidoglycan synthesis</keyword>
<sequence length="294" mass="31461">MNDWTRLLREDCAGIRSETPFLFAPHCSIGCGGCARAAFWPENLAELLLLVDVFRREEVKFVVLGNMTNVLPSDGMFEGAVIFTDGLRSVGIGKSVFAMAGVRAKALLDSCERHGRTGAEFLAGIPCSVGGAAFMNAGAGGRYLSDILESVLVYKDGRIRVLLKEECGYGYKHSVFMDDSSVILGASLLLDEADGQTVARKRAEFLAARRKLPKGRSMGCVFKNPPDVPAGKLIDGAGLKGLRVGGAVISPQHANFIINEGGATSADVKALINLIKNAVFAQYGVGLEEEIRYL</sequence>
<gene>
    <name evidence="16 18" type="primary">murB</name>
    <name evidence="18" type="ORF">IAC57_02310</name>
</gene>
<evidence type="ECO:0000256" key="8">
    <source>
        <dbReference type="ARBA" id="ARBA00022827"/>
    </source>
</evidence>
<keyword evidence="7 16" id="KW-0285">Flavoprotein</keyword>
<evidence type="ECO:0000256" key="7">
    <source>
        <dbReference type="ARBA" id="ARBA00022630"/>
    </source>
</evidence>
<dbReference type="EMBL" id="DVMZ01000062">
    <property type="protein sequence ID" value="HIU58913.1"/>
    <property type="molecule type" value="Genomic_DNA"/>
</dbReference>
<dbReference type="InterPro" id="IPR016166">
    <property type="entry name" value="FAD-bd_PCMH"/>
</dbReference>
<name>A0A9D1SGN3_9FIRM</name>
<evidence type="ECO:0000256" key="2">
    <source>
        <dbReference type="ARBA" id="ARBA00003921"/>
    </source>
</evidence>
<dbReference type="SUPFAM" id="SSF56194">
    <property type="entry name" value="Uridine diphospho-N-Acetylenolpyruvylglucosamine reductase, MurB, C-terminal domain"/>
    <property type="match status" value="1"/>
</dbReference>
<evidence type="ECO:0000256" key="9">
    <source>
        <dbReference type="ARBA" id="ARBA00022857"/>
    </source>
</evidence>
<evidence type="ECO:0000259" key="17">
    <source>
        <dbReference type="PROSITE" id="PS51387"/>
    </source>
</evidence>
<dbReference type="InterPro" id="IPR003170">
    <property type="entry name" value="MurB"/>
</dbReference>
<accession>A0A9D1SGN3</accession>
<evidence type="ECO:0000256" key="13">
    <source>
        <dbReference type="ARBA" id="ARBA00023306"/>
    </source>
</evidence>
<protein>
    <recommendedName>
        <fullName evidence="16">UDP-N-acetylenolpyruvoylglucosamine reductase</fullName>
        <ecNumber evidence="16">1.3.1.98</ecNumber>
    </recommendedName>
    <alternativeName>
        <fullName evidence="16">UDP-N-acetylmuramate dehydrogenase</fullName>
    </alternativeName>
</protein>
<dbReference type="AlphaFoldDB" id="A0A9D1SGN3"/>
<keyword evidence="6 16" id="KW-0132">Cell division</keyword>
<dbReference type="PANTHER" id="PTHR21071:SF4">
    <property type="entry name" value="UDP-N-ACETYLENOLPYRUVOYLGLUCOSAMINE REDUCTASE"/>
    <property type="match status" value="1"/>
</dbReference>
<evidence type="ECO:0000256" key="15">
    <source>
        <dbReference type="ARBA" id="ARBA00048914"/>
    </source>
</evidence>
<dbReference type="Gene3D" id="3.30.465.10">
    <property type="match status" value="1"/>
</dbReference>
<comment type="pathway">
    <text evidence="4 16">Cell wall biogenesis; peptidoglycan biosynthesis.</text>
</comment>
<dbReference type="GO" id="GO:0005829">
    <property type="term" value="C:cytosol"/>
    <property type="evidence" value="ECO:0007669"/>
    <property type="project" value="TreeGrafter"/>
</dbReference>
<evidence type="ECO:0000256" key="6">
    <source>
        <dbReference type="ARBA" id="ARBA00022618"/>
    </source>
</evidence>